<keyword evidence="2" id="KW-0472">Membrane</keyword>
<dbReference type="AlphaFoldDB" id="A0A6N0HZS2"/>
<dbReference type="EMBL" id="CP054491">
    <property type="protein sequence ID" value="QKQ27711.1"/>
    <property type="molecule type" value="Genomic_DNA"/>
</dbReference>
<evidence type="ECO:0000313" key="3">
    <source>
        <dbReference type="EMBL" id="QKQ27711.1"/>
    </source>
</evidence>
<feature type="region of interest" description="Disordered" evidence="1">
    <location>
        <begin position="197"/>
        <end position="219"/>
    </location>
</feature>
<evidence type="ECO:0000256" key="2">
    <source>
        <dbReference type="SAM" id="Phobius"/>
    </source>
</evidence>
<accession>A0A6N0HZS2</accession>
<dbReference type="Proteomes" id="UP000509658">
    <property type="component" value="Chromosome"/>
</dbReference>
<evidence type="ECO:0000313" key="4">
    <source>
        <dbReference type="Proteomes" id="UP000509658"/>
    </source>
</evidence>
<keyword evidence="2" id="KW-0812">Transmembrane</keyword>
<evidence type="ECO:0008006" key="5">
    <source>
        <dbReference type="Google" id="ProtNLM"/>
    </source>
</evidence>
<protein>
    <recommendedName>
        <fullName evidence="5">Prepilin-type N-terminal cleavage/methylation domain-containing protein</fullName>
    </recommendedName>
</protein>
<feature type="transmembrane region" description="Helical" evidence="2">
    <location>
        <begin position="12"/>
        <end position="35"/>
    </location>
</feature>
<evidence type="ECO:0000256" key="1">
    <source>
        <dbReference type="SAM" id="MobiDB-lite"/>
    </source>
</evidence>
<dbReference type="KEGG" id="rev:HUE57_16535"/>
<keyword evidence="2" id="KW-1133">Transmembrane helix</keyword>
<keyword evidence="4" id="KW-1185">Reference proteome</keyword>
<dbReference type="RefSeq" id="WP_135622018.1">
    <property type="nucleotide sequence ID" value="NZ_CP054491.1"/>
</dbReference>
<organism evidence="3 4">
    <name type="scientific">Candidatus Reidiella endopervernicosa</name>
    <dbReference type="NCBI Taxonomy" id="2738883"/>
    <lineage>
        <taxon>Bacteria</taxon>
        <taxon>Pseudomonadati</taxon>
        <taxon>Pseudomonadota</taxon>
        <taxon>Gammaproteobacteria</taxon>
        <taxon>Candidatus Reidiella</taxon>
    </lineage>
</organism>
<name>A0A6N0HZS2_9GAMM</name>
<sequence>MLRSIKHQAGLTVVELMVGVLVGIIILAGVLNVFIATVSSSNESLQSARLNQELRAIMTIMVDDIRRAGYWGSASNSTSNPFANPSANTSLQVRNTAASGNIEATSGPCIVFVYDATFRGGTAGTVDASEDYFGYRWEGTSSDGIDMRKTSASGTVDDCTNGSWEAITSPDITITTLTFSTANTQCFNTSVSDGIDDDGDAGTSDAAEENCTATPSTGDVTVSTQQVDITLSGQLTSDSSVKQTLNETVKIRNNLVQTH</sequence>
<gene>
    <name evidence="3" type="ORF">HUE57_16535</name>
</gene>
<proteinExistence type="predicted"/>
<reference evidence="3 4" key="1">
    <citation type="submission" date="2020-05" db="EMBL/GenBank/DDBJ databases">
        <title>Horizontal transmission and recombination maintain forever young bacterial symbiont genomes.</title>
        <authorList>
            <person name="Russell S.L."/>
            <person name="Pepper-Tunick E."/>
            <person name="Svedberg J."/>
            <person name="Byrne A."/>
            <person name="Ruelas Castillo J."/>
            <person name="Vollmers C."/>
            <person name="Beinart R.A."/>
            <person name="Corbett-Detig R."/>
        </authorList>
    </citation>
    <scope>NUCLEOTIDE SEQUENCE [LARGE SCALE GENOMIC DNA]</scope>
    <source>
        <strain evidence="3">Santa_Monica_outfall</strain>
    </source>
</reference>